<evidence type="ECO:0000313" key="4">
    <source>
        <dbReference type="EMBL" id="MCR8873225.1"/>
    </source>
</evidence>
<dbReference type="Gene3D" id="2.60.120.200">
    <property type="match status" value="1"/>
</dbReference>
<dbReference type="InterPro" id="IPR050546">
    <property type="entry name" value="Glycosyl_Hydrlase_16"/>
</dbReference>
<dbReference type="PANTHER" id="PTHR10963:SF55">
    <property type="entry name" value="GLYCOSIDE HYDROLASE FAMILY 16 PROTEIN"/>
    <property type="match status" value="1"/>
</dbReference>
<organism evidence="4 5">
    <name type="scientific">Phocaeicola barnesiae</name>
    <dbReference type="NCBI Taxonomy" id="376804"/>
    <lineage>
        <taxon>Bacteria</taxon>
        <taxon>Pseudomonadati</taxon>
        <taxon>Bacteroidota</taxon>
        <taxon>Bacteroidia</taxon>
        <taxon>Bacteroidales</taxon>
        <taxon>Bacteroidaceae</taxon>
        <taxon>Phocaeicola</taxon>
    </lineage>
</organism>
<comment type="caution">
    <text evidence="4">The sequence shown here is derived from an EMBL/GenBank/DDBJ whole genome shotgun (WGS) entry which is preliminary data.</text>
</comment>
<dbReference type="CDD" id="cd14948">
    <property type="entry name" value="BACON"/>
    <property type="match status" value="1"/>
</dbReference>
<dbReference type="InterPro" id="IPR000757">
    <property type="entry name" value="Beta-glucanase-like"/>
</dbReference>
<evidence type="ECO:0000259" key="3">
    <source>
        <dbReference type="PROSITE" id="PS51762"/>
    </source>
</evidence>
<accession>A0AAW5N7Q3</accession>
<feature type="chain" id="PRO_5044014672" evidence="2">
    <location>
        <begin position="28"/>
        <end position="367"/>
    </location>
</feature>
<dbReference type="CDD" id="cd08023">
    <property type="entry name" value="GH16_laminarinase_like"/>
    <property type="match status" value="1"/>
</dbReference>
<dbReference type="InterPro" id="IPR024361">
    <property type="entry name" value="BACON"/>
</dbReference>
<keyword evidence="5" id="KW-1185">Reference proteome</keyword>
<evidence type="ECO:0000313" key="5">
    <source>
        <dbReference type="Proteomes" id="UP001204579"/>
    </source>
</evidence>
<dbReference type="PROSITE" id="PS51257">
    <property type="entry name" value="PROKAR_LIPOPROTEIN"/>
    <property type="match status" value="1"/>
</dbReference>
<dbReference type="PANTHER" id="PTHR10963">
    <property type="entry name" value="GLYCOSYL HYDROLASE-RELATED"/>
    <property type="match status" value="1"/>
</dbReference>
<reference evidence="4 5" key="1">
    <citation type="submission" date="2022-08" db="EMBL/GenBank/DDBJ databases">
        <authorList>
            <person name="Zeman M."/>
            <person name="Kubasova T."/>
        </authorList>
    </citation>
    <scope>NUCLEOTIDE SEQUENCE [LARGE SCALE GENOMIC DNA]</scope>
    <source>
        <strain evidence="4 5">ET62</strain>
    </source>
</reference>
<dbReference type="Proteomes" id="UP001204579">
    <property type="component" value="Unassembled WGS sequence"/>
</dbReference>
<dbReference type="AlphaFoldDB" id="A0AAW5N7Q3"/>
<dbReference type="GO" id="GO:0004553">
    <property type="term" value="F:hydrolase activity, hydrolyzing O-glycosyl compounds"/>
    <property type="evidence" value="ECO:0007669"/>
    <property type="project" value="InterPro"/>
</dbReference>
<sequence>MYTRKHVQHPLWLLIWWIIFTSCSSNNGDPTAEVSDIEVSPTQLTLSYQGESAILSVKAGQDWTAYSDNDWIDCHVRMSDGLVEVSASANTDYQSREGLVVVKSGSTRISVPVIQEAKPAIKDPDITVPEGYRLVWNDEFNEGEHPDPQNWYYETGGGGWGNNELQTYVAGTQNGEQLAAVANGILTITAKKIGATVYSIRMNTTESWKYGYFEARMKLPEGKGTWPAFWMLPEDFVTWPDDGEIDIMEEVGYDPNVVVSTIHCKAYNHGIGTQKTDNMLVTTAQSDFHIYALEWTEDFIRTYVDGKEIFYFANDKTGNKDTWPFDVPFYLKLNLAWGGNWGGAQGTDESVLPARYEIDYVRVFQKK</sequence>
<dbReference type="InterPro" id="IPR013320">
    <property type="entry name" value="ConA-like_dom_sf"/>
</dbReference>
<dbReference type="EMBL" id="JANRHJ010000004">
    <property type="protein sequence ID" value="MCR8873225.1"/>
    <property type="molecule type" value="Genomic_DNA"/>
</dbReference>
<dbReference type="PROSITE" id="PS51762">
    <property type="entry name" value="GH16_2"/>
    <property type="match status" value="1"/>
</dbReference>
<keyword evidence="2" id="KW-0732">Signal</keyword>
<proteinExistence type="inferred from homology"/>
<evidence type="ECO:0000256" key="1">
    <source>
        <dbReference type="ARBA" id="ARBA00006865"/>
    </source>
</evidence>
<dbReference type="InterPro" id="IPR013783">
    <property type="entry name" value="Ig-like_fold"/>
</dbReference>
<comment type="similarity">
    <text evidence="1">Belongs to the glycosyl hydrolase 16 family.</text>
</comment>
<dbReference type="Pfam" id="PF00722">
    <property type="entry name" value="Glyco_hydro_16"/>
    <property type="match status" value="1"/>
</dbReference>
<dbReference type="RefSeq" id="WP_258335487.1">
    <property type="nucleotide sequence ID" value="NZ_JANRHJ010000004.1"/>
</dbReference>
<feature type="domain" description="GH16" evidence="3">
    <location>
        <begin position="121"/>
        <end position="367"/>
    </location>
</feature>
<feature type="signal peptide" evidence="2">
    <location>
        <begin position="1"/>
        <end position="27"/>
    </location>
</feature>
<dbReference type="SUPFAM" id="SSF49899">
    <property type="entry name" value="Concanavalin A-like lectins/glucanases"/>
    <property type="match status" value="1"/>
</dbReference>
<gene>
    <name evidence="4" type="ORF">NW209_04165</name>
</gene>
<protein>
    <submittedName>
        <fullName evidence="4">Family 16 glycosylhydrolase</fullName>
    </submittedName>
</protein>
<evidence type="ECO:0000256" key="2">
    <source>
        <dbReference type="SAM" id="SignalP"/>
    </source>
</evidence>
<name>A0AAW5N7Q3_9BACT</name>
<dbReference type="GO" id="GO:0005975">
    <property type="term" value="P:carbohydrate metabolic process"/>
    <property type="evidence" value="ECO:0007669"/>
    <property type="project" value="InterPro"/>
</dbReference>
<dbReference type="Gene3D" id="2.60.40.10">
    <property type="entry name" value="Immunoglobulins"/>
    <property type="match status" value="1"/>
</dbReference>
<dbReference type="Pfam" id="PF13004">
    <property type="entry name" value="BACON"/>
    <property type="match status" value="1"/>
</dbReference>